<evidence type="ECO:0000256" key="6">
    <source>
        <dbReference type="ARBA" id="ARBA00038001"/>
    </source>
</evidence>
<comment type="caution">
    <text evidence="8">The sequence shown here is derived from an EMBL/GenBank/DDBJ whole genome shotgun (WGS) entry which is preliminary data.</text>
</comment>
<keyword evidence="3" id="KW-0408">Iron</keyword>
<dbReference type="SUPFAM" id="SSF50022">
    <property type="entry name" value="ISP domain"/>
    <property type="match status" value="1"/>
</dbReference>
<evidence type="ECO:0000256" key="1">
    <source>
        <dbReference type="ARBA" id="ARBA00022714"/>
    </source>
</evidence>
<evidence type="ECO:0000313" key="8">
    <source>
        <dbReference type="EMBL" id="GGN59860.1"/>
    </source>
</evidence>
<accession>A0ABQ2JYV8</accession>
<evidence type="ECO:0000256" key="3">
    <source>
        <dbReference type="ARBA" id="ARBA00023004"/>
    </source>
</evidence>
<evidence type="ECO:0000256" key="5">
    <source>
        <dbReference type="ARBA" id="ARBA00034078"/>
    </source>
</evidence>
<dbReference type="Proteomes" id="UP000605099">
    <property type="component" value="Unassembled WGS sequence"/>
</dbReference>
<organism evidence="8 9">
    <name type="scientific">Novosphingobium indicum</name>
    <dbReference type="NCBI Taxonomy" id="462949"/>
    <lineage>
        <taxon>Bacteria</taxon>
        <taxon>Pseudomonadati</taxon>
        <taxon>Pseudomonadota</taxon>
        <taxon>Alphaproteobacteria</taxon>
        <taxon>Sphingomonadales</taxon>
        <taxon>Sphingomonadaceae</taxon>
        <taxon>Novosphingobium</taxon>
    </lineage>
</organism>
<keyword evidence="4" id="KW-0411">Iron-sulfur</keyword>
<dbReference type="InterPro" id="IPR017941">
    <property type="entry name" value="Rieske_2Fe-2S"/>
</dbReference>
<dbReference type="PANTHER" id="PTHR21496">
    <property type="entry name" value="FERREDOXIN-RELATED"/>
    <property type="match status" value="1"/>
</dbReference>
<reference evidence="9" key="1">
    <citation type="journal article" date="2019" name="Int. J. Syst. Evol. Microbiol.">
        <title>The Global Catalogue of Microorganisms (GCM) 10K type strain sequencing project: providing services to taxonomists for standard genome sequencing and annotation.</title>
        <authorList>
            <consortium name="The Broad Institute Genomics Platform"/>
            <consortium name="The Broad Institute Genome Sequencing Center for Infectious Disease"/>
            <person name="Wu L."/>
            <person name="Ma J."/>
        </authorList>
    </citation>
    <scope>NUCLEOTIDE SEQUENCE [LARGE SCALE GENOMIC DNA]</scope>
    <source>
        <strain evidence="9">CGMCC 1.6784</strain>
    </source>
</reference>
<gene>
    <name evidence="8" type="ORF">GCM10011349_40830</name>
</gene>
<dbReference type="EMBL" id="BMLK01000028">
    <property type="protein sequence ID" value="GGN59860.1"/>
    <property type="molecule type" value="Genomic_DNA"/>
</dbReference>
<keyword evidence="1" id="KW-0001">2Fe-2S</keyword>
<feature type="domain" description="Rieske" evidence="7">
    <location>
        <begin position="45"/>
        <end position="148"/>
    </location>
</feature>
<comment type="similarity">
    <text evidence="6">Belongs to the bacterial ring-hydroxylating dioxygenase ferredoxin component family.</text>
</comment>
<dbReference type="PROSITE" id="PS51296">
    <property type="entry name" value="RIESKE"/>
    <property type="match status" value="1"/>
</dbReference>
<protein>
    <recommendedName>
        <fullName evidence="7">Rieske domain-containing protein</fullName>
    </recommendedName>
</protein>
<dbReference type="PANTHER" id="PTHR21496:SF0">
    <property type="entry name" value="RIESKE DOMAIN-CONTAINING PROTEIN"/>
    <property type="match status" value="1"/>
</dbReference>
<evidence type="ECO:0000256" key="2">
    <source>
        <dbReference type="ARBA" id="ARBA00022723"/>
    </source>
</evidence>
<dbReference type="Gene3D" id="2.102.10.10">
    <property type="entry name" value="Rieske [2Fe-2S] iron-sulphur domain"/>
    <property type="match status" value="1"/>
</dbReference>
<sequence length="154" mass="16628">MGMAIAPYLFGRHGFPRCRVVLDRVASSQAYSPRTGPGKMIMDYVKVASASDVAEGVLVPVEAGGLKLLVTKVGGTYYAAQRKCPHLGFNLCRGKIEGEAVVCPLHKAKFDLKTGQIERDPRLLFIGMKAKTDLTTYPVKEEDGALHVAVPKPA</sequence>
<evidence type="ECO:0000259" key="7">
    <source>
        <dbReference type="PROSITE" id="PS51296"/>
    </source>
</evidence>
<name>A0ABQ2JYV8_9SPHN</name>
<comment type="cofactor">
    <cofactor evidence="5">
        <name>[2Fe-2S] cluster</name>
        <dbReference type="ChEBI" id="CHEBI:190135"/>
    </cofactor>
</comment>
<dbReference type="Pfam" id="PF00355">
    <property type="entry name" value="Rieske"/>
    <property type="match status" value="1"/>
</dbReference>
<keyword evidence="9" id="KW-1185">Reference proteome</keyword>
<evidence type="ECO:0000313" key="9">
    <source>
        <dbReference type="Proteomes" id="UP000605099"/>
    </source>
</evidence>
<keyword evidence="2" id="KW-0479">Metal-binding</keyword>
<dbReference type="InterPro" id="IPR036922">
    <property type="entry name" value="Rieske_2Fe-2S_sf"/>
</dbReference>
<proteinExistence type="inferred from homology"/>
<evidence type="ECO:0000256" key="4">
    <source>
        <dbReference type="ARBA" id="ARBA00023014"/>
    </source>
</evidence>